<feature type="compositionally biased region" description="Polar residues" evidence="1">
    <location>
        <begin position="1"/>
        <end position="10"/>
    </location>
</feature>
<dbReference type="SUPFAM" id="SSF46785">
    <property type="entry name" value="Winged helix' DNA-binding domain"/>
    <property type="match status" value="1"/>
</dbReference>
<sequence>MADSTVTENALNGKDGGIATVPKRAKATTSRPTTLNKVVEAIRSCDDNPRKGTSVKAIKTWIDANYKDTKSTQRGLLKKALENGLGRQVIERPKKEDEGKPLLTGYYRLAKPKPAPKGARKATAKTKPLKKAGTQSTDGERRSRSTSPKGKKARPVPRARARSVSATPRVSKSKKVRSRLSKSHSPLRTPKLIKPKSKAMAGGKKKTTSPALIKPAAKTKKSPVGKKQVKKSPAAEAAAKNTTKTAKPAKATGKATVKDGGKKKK</sequence>
<evidence type="ECO:0000259" key="2">
    <source>
        <dbReference type="PROSITE" id="PS51504"/>
    </source>
</evidence>
<reference evidence="4" key="1">
    <citation type="submission" date="2025-08" db="UniProtKB">
        <authorList>
            <consortium name="RefSeq"/>
        </authorList>
    </citation>
    <scope>IDENTIFICATION</scope>
</reference>
<evidence type="ECO:0000313" key="4">
    <source>
        <dbReference type="RefSeq" id="XP_022101248.1"/>
    </source>
</evidence>
<dbReference type="Pfam" id="PF00538">
    <property type="entry name" value="Linker_histone"/>
    <property type="match status" value="1"/>
</dbReference>
<dbReference type="OMA" id="IKTWIDA"/>
<dbReference type="Proteomes" id="UP000694845">
    <property type="component" value="Unplaced"/>
</dbReference>
<dbReference type="SMART" id="SM00526">
    <property type="entry name" value="H15"/>
    <property type="match status" value="1"/>
</dbReference>
<dbReference type="GO" id="GO:0003677">
    <property type="term" value="F:DNA binding"/>
    <property type="evidence" value="ECO:0007669"/>
    <property type="project" value="InterPro"/>
</dbReference>
<feature type="region of interest" description="Disordered" evidence="1">
    <location>
        <begin position="88"/>
        <end position="265"/>
    </location>
</feature>
<accession>A0A8B7Z6I1</accession>
<dbReference type="Gene3D" id="1.10.10.10">
    <property type="entry name" value="Winged helix-like DNA-binding domain superfamily/Winged helix DNA-binding domain"/>
    <property type="match status" value="1"/>
</dbReference>
<feature type="compositionally biased region" description="Basic residues" evidence="1">
    <location>
        <begin position="149"/>
        <end position="161"/>
    </location>
</feature>
<feature type="domain" description="H15" evidence="2">
    <location>
        <begin position="30"/>
        <end position="111"/>
    </location>
</feature>
<name>A0A8B7Z6I1_ACAPL</name>
<proteinExistence type="predicted"/>
<feature type="compositionally biased region" description="Basic residues" evidence="1">
    <location>
        <begin position="191"/>
        <end position="207"/>
    </location>
</feature>
<feature type="compositionally biased region" description="Basic residues" evidence="1">
    <location>
        <begin position="118"/>
        <end position="130"/>
    </location>
</feature>
<evidence type="ECO:0000313" key="3">
    <source>
        <dbReference type="Proteomes" id="UP000694845"/>
    </source>
</evidence>
<organism evidence="3 4">
    <name type="scientific">Acanthaster planci</name>
    <name type="common">Crown-of-thorns starfish</name>
    <dbReference type="NCBI Taxonomy" id="133434"/>
    <lineage>
        <taxon>Eukaryota</taxon>
        <taxon>Metazoa</taxon>
        <taxon>Echinodermata</taxon>
        <taxon>Eleutherozoa</taxon>
        <taxon>Asterozoa</taxon>
        <taxon>Asteroidea</taxon>
        <taxon>Valvatacea</taxon>
        <taxon>Valvatida</taxon>
        <taxon>Acanthasteridae</taxon>
        <taxon>Acanthaster</taxon>
    </lineage>
</organism>
<dbReference type="GO" id="GO:0006334">
    <property type="term" value="P:nucleosome assembly"/>
    <property type="evidence" value="ECO:0007669"/>
    <property type="project" value="InterPro"/>
</dbReference>
<dbReference type="AlphaFoldDB" id="A0A8B7Z6I1"/>
<feature type="region of interest" description="Disordered" evidence="1">
    <location>
        <begin position="1"/>
        <end position="32"/>
    </location>
</feature>
<dbReference type="PROSITE" id="PS51504">
    <property type="entry name" value="H15"/>
    <property type="match status" value="1"/>
</dbReference>
<feature type="compositionally biased region" description="Basic and acidic residues" evidence="1">
    <location>
        <begin position="256"/>
        <end position="265"/>
    </location>
</feature>
<dbReference type="GeneID" id="110984919"/>
<dbReference type="InterPro" id="IPR036388">
    <property type="entry name" value="WH-like_DNA-bd_sf"/>
</dbReference>
<gene>
    <name evidence="4" type="primary">LOC110984919</name>
</gene>
<dbReference type="RefSeq" id="XP_022101248.1">
    <property type="nucleotide sequence ID" value="XM_022245556.1"/>
</dbReference>
<dbReference type="KEGG" id="aplc:110984919"/>
<dbReference type="InterPro" id="IPR036390">
    <property type="entry name" value="WH_DNA-bd_sf"/>
</dbReference>
<feature type="compositionally biased region" description="Basic and acidic residues" evidence="1">
    <location>
        <begin position="89"/>
        <end position="100"/>
    </location>
</feature>
<feature type="compositionally biased region" description="Basic residues" evidence="1">
    <location>
        <begin position="217"/>
        <end position="230"/>
    </location>
</feature>
<protein>
    <submittedName>
        <fullName evidence="4">Histone H1.0-like</fullName>
    </submittedName>
</protein>
<dbReference type="InterPro" id="IPR005818">
    <property type="entry name" value="Histone_H1/H5_H15"/>
</dbReference>
<dbReference type="GO" id="GO:0000786">
    <property type="term" value="C:nucleosome"/>
    <property type="evidence" value="ECO:0007669"/>
    <property type="project" value="InterPro"/>
</dbReference>
<feature type="compositionally biased region" description="Basic residues" evidence="1">
    <location>
        <begin position="171"/>
        <end position="182"/>
    </location>
</feature>
<dbReference type="OrthoDB" id="1110759at2759"/>
<evidence type="ECO:0000256" key="1">
    <source>
        <dbReference type="SAM" id="MobiDB-lite"/>
    </source>
</evidence>
<keyword evidence="3" id="KW-1185">Reference proteome</keyword>
<feature type="compositionally biased region" description="Low complexity" evidence="1">
    <location>
        <begin position="231"/>
        <end position="255"/>
    </location>
</feature>